<dbReference type="Pfam" id="PF08860">
    <property type="entry name" value="DUF1827"/>
    <property type="match status" value="1"/>
</dbReference>
<dbReference type="InterPro" id="IPR038226">
    <property type="entry name" value="LMG18311-like_sf"/>
</dbReference>
<dbReference type="EMBL" id="AP022822">
    <property type="protein sequence ID" value="BCA86352.1"/>
    <property type="molecule type" value="Genomic_DNA"/>
</dbReference>
<reference evidence="1 2" key="1">
    <citation type="submission" date="2020-02" db="EMBL/GenBank/DDBJ databases">
        <title>Characterization of vanA genotype vancomycin-resistant Enterococcus saigonensis VE80.</title>
        <authorList>
            <person name="Harada T."/>
            <person name="Motooka D."/>
            <person name="Nakamura S."/>
            <person name="Yamamoto Y."/>
            <person name="Kawahara R."/>
            <person name="Kawatsu K."/>
        </authorList>
    </citation>
    <scope>NUCLEOTIDE SEQUENCE [LARGE SCALE GENOMIC DNA]</scope>
    <source>
        <strain evidence="1 2">VE80</strain>
    </source>
</reference>
<organism evidence="1 2">
    <name type="scientific">Enterococcus saigonensis</name>
    <dbReference type="NCBI Taxonomy" id="1805431"/>
    <lineage>
        <taxon>Bacteria</taxon>
        <taxon>Bacillati</taxon>
        <taxon>Bacillota</taxon>
        <taxon>Bacilli</taxon>
        <taxon>Lactobacillales</taxon>
        <taxon>Enterococcaceae</taxon>
        <taxon>Enterococcus</taxon>
    </lineage>
</organism>
<accession>A0A679IJN3</accession>
<dbReference type="AlphaFoldDB" id="A0A679IJN3"/>
<evidence type="ECO:0000313" key="1">
    <source>
        <dbReference type="EMBL" id="BCA86352.1"/>
    </source>
</evidence>
<dbReference type="Gene3D" id="3.40.1720.10">
    <property type="entry name" value="Streptococcus thermophilus LMG 18311 protein like"/>
    <property type="match status" value="1"/>
</dbReference>
<dbReference type="InterPro" id="IPR014959">
    <property type="entry name" value="DUF1827"/>
</dbReference>
<sequence>MLVPDEIERKDVMKIIETPVNKNLNLETFYPNITKFVFGKTAIKYYKLYSADRIQIIYADTYDKIRLILINDRKKIRKEEVDTIIHRLLKVERHAVQVDVNIKQKMQDAGSKFSKPRKDIILVEYTVLEN</sequence>
<evidence type="ECO:0000313" key="2">
    <source>
        <dbReference type="Proteomes" id="UP000502998"/>
    </source>
</evidence>
<keyword evidence="2" id="KW-1185">Reference proteome</keyword>
<evidence type="ECO:0008006" key="3">
    <source>
        <dbReference type="Google" id="ProtNLM"/>
    </source>
</evidence>
<name>A0A679IJN3_9ENTE</name>
<gene>
    <name evidence="1" type="ORF">EsVE80_18750</name>
</gene>
<protein>
    <recommendedName>
        <fullName evidence="3">DUF1827 domain-containing protein</fullName>
    </recommendedName>
</protein>
<proteinExistence type="predicted"/>
<dbReference type="Proteomes" id="UP000502998">
    <property type="component" value="Chromosome"/>
</dbReference>
<dbReference type="KEGG" id="esg:EsVE80_18750"/>